<dbReference type="GO" id="GO:0004674">
    <property type="term" value="F:protein serine/threonine kinase activity"/>
    <property type="evidence" value="ECO:0007669"/>
    <property type="project" value="UniProtKB-KW"/>
</dbReference>
<dbReference type="SMART" id="SM00220">
    <property type="entry name" value="S_TKc"/>
    <property type="match status" value="1"/>
</dbReference>
<comment type="subcellular location">
    <subcellularLocation>
        <location evidence="1">Cytoplasm</location>
    </subcellularLocation>
</comment>
<dbReference type="PROSITE" id="PS51985">
    <property type="entry name" value="CPB2"/>
    <property type="match status" value="1"/>
</dbReference>
<dbReference type="SUPFAM" id="SSF56112">
    <property type="entry name" value="Protein kinase-like (PK-like)"/>
    <property type="match status" value="1"/>
</dbReference>
<dbReference type="FunFam" id="1.10.510.10:FF:000571">
    <property type="entry name" value="Maternal embryonic leucine zipper kinase"/>
    <property type="match status" value="1"/>
</dbReference>
<organism evidence="11 12">
    <name type="scientific">Rhizophlyctis rosea</name>
    <dbReference type="NCBI Taxonomy" id="64517"/>
    <lineage>
        <taxon>Eukaryota</taxon>
        <taxon>Fungi</taxon>
        <taxon>Fungi incertae sedis</taxon>
        <taxon>Chytridiomycota</taxon>
        <taxon>Chytridiomycota incertae sedis</taxon>
        <taxon>Chytridiomycetes</taxon>
        <taxon>Rhizophlyctidales</taxon>
        <taxon>Rhizophlyctidaceae</taxon>
        <taxon>Rhizophlyctis</taxon>
    </lineage>
</organism>
<dbReference type="AlphaFoldDB" id="A0AAD5X2F7"/>
<feature type="region of interest" description="Disordered" evidence="7">
    <location>
        <begin position="524"/>
        <end position="673"/>
    </location>
</feature>
<keyword evidence="6" id="KW-0067">ATP-binding</keyword>
<evidence type="ECO:0000259" key="10">
    <source>
        <dbReference type="PROSITE" id="PS51985"/>
    </source>
</evidence>
<dbReference type="Pfam" id="PF18190">
    <property type="entry name" value="Plk4_PB1"/>
    <property type="match status" value="1"/>
</dbReference>
<dbReference type="GO" id="GO:0005737">
    <property type="term" value="C:cytoplasm"/>
    <property type="evidence" value="ECO:0007669"/>
    <property type="project" value="UniProtKB-SubCell"/>
</dbReference>
<dbReference type="GO" id="GO:0005524">
    <property type="term" value="F:ATP binding"/>
    <property type="evidence" value="ECO:0007669"/>
    <property type="project" value="UniProtKB-KW"/>
</dbReference>
<feature type="domain" description="Protein kinase" evidence="8">
    <location>
        <begin position="1"/>
        <end position="213"/>
    </location>
</feature>
<evidence type="ECO:0000313" key="12">
    <source>
        <dbReference type="Proteomes" id="UP001212841"/>
    </source>
</evidence>
<dbReference type="PROSITE" id="PS00108">
    <property type="entry name" value="PROTEIN_KINASE_ST"/>
    <property type="match status" value="1"/>
</dbReference>
<evidence type="ECO:0000256" key="7">
    <source>
        <dbReference type="SAM" id="MobiDB-lite"/>
    </source>
</evidence>
<feature type="domain" description="Cryptic POLO box 2 (CPB2)" evidence="10">
    <location>
        <begin position="404"/>
        <end position="523"/>
    </location>
</feature>
<evidence type="ECO:0000256" key="4">
    <source>
        <dbReference type="ARBA" id="ARBA00022741"/>
    </source>
</evidence>
<dbReference type="Gene3D" id="3.30.1120.120">
    <property type="match status" value="1"/>
</dbReference>
<feature type="compositionally biased region" description="Low complexity" evidence="7">
    <location>
        <begin position="538"/>
        <end position="552"/>
    </location>
</feature>
<dbReference type="Proteomes" id="UP001212841">
    <property type="component" value="Unassembled WGS sequence"/>
</dbReference>
<dbReference type="InterPro" id="IPR008271">
    <property type="entry name" value="Ser/Thr_kinase_AS"/>
</dbReference>
<evidence type="ECO:0000256" key="3">
    <source>
        <dbReference type="ARBA" id="ARBA00022679"/>
    </source>
</evidence>
<dbReference type="InterPro" id="IPR033699">
    <property type="entry name" value="POLO_box_Plk4_1"/>
</dbReference>
<dbReference type="InterPro" id="IPR047108">
    <property type="entry name" value="Plk4-like_POLO_box_2_sf"/>
</dbReference>
<dbReference type="PANTHER" id="PTHR24345">
    <property type="entry name" value="SERINE/THREONINE-PROTEIN KINASE PLK"/>
    <property type="match status" value="1"/>
</dbReference>
<evidence type="ECO:0000259" key="9">
    <source>
        <dbReference type="PROSITE" id="PS51984"/>
    </source>
</evidence>
<keyword evidence="12" id="KW-1185">Reference proteome</keyword>
<evidence type="ECO:0008006" key="13">
    <source>
        <dbReference type="Google" id="ProtNLM"/>
    </source>
</evidence>
<keyword evidence="4" id="KW-0547">Nucleotide-binding</keyword>
<evidence type="ECO:0000259" key="8">
    <source>
        <dbReference type="PROSITE" id="PS50011"/>
    </source>
</evidence>
<feature type="compositionally biased region" description="Polar residues" evidence="7">
    <location>
        <begin position="224"/>
        <end position="235"/>
    </location>
</feature>
<dbReference type="InterPro" id="IPR033698">
    <property type="entry name" value="POLO_box_Plk4_2"/>
</dbReference>
<evidence type="ECO:0000256" key="5">
    <source>
        <dbReference type="ARBA" id="ARBA00022777"/>
    </source>
</evidence>
<feature type="region of interest" description="Disordered" evidence="7">
    <location>
        <begin position="217"/>
        <end position="272"/>
    </location>
</feature>
<gene>
    <name evidence="11" type="ORF">HK097_005568</name>
</gene>
<dbReference type="Gene3D" id="1.10.510.10">
    <property type="entry name" value="Transferase(Phosphotransferase) domain 1"/>
    <property type="match status" value="1"/>
</dbReference>
<dbReference type="InterPro" id="IPR000719">
    <property type="entry name" value="Prot_kinase_dom"/>
</dbReference>
<dbReference type="PROSITE" id="PS51984">
    <property type="entry name" value="CPB1"/>
    <property type="match status" value="1"/>
</dbReference>
<reference evidence="11" key="1">
    <citation type="submission" date="2020-05" db="EMBL/GenBank/DDBJ databases">
        <title>Phylogenomic resolution of chytrid fungi.</title>
        <authorList>
            <person name="Stajich J.E."/>
            <person name="Amses K."/>
            <person name="Simmons R."/>
            <person name="Seto K."/>
            <person name="Myers J."/>
            <person name="Bonds A."/>
            <person name="Quandt C.A."/>
            <person name="Barry K."/>
            <person name="Liu P."/>
            <person name="Grigoriev I."/>
            <person name="Longcore J.E."/>
            <person name="James T.Y."/>
        </authorList>
    </citation>
    <scope>NUCLEOTIDE SEQUENCE</scope>
    <source>
        <strain evidence="11">JEL0318</strain>
    </source>
</reference>
<name>A0AAD5X2F7_9FUNG</name>
<evidence type="ECO:0000256" key="6">
    <source>
        <dbReference type="ARBA" id="ARBA00022840"/>
    </source>
</evidence>
<evidence type="ECO:0000256" key="1">
    <source>
        <dbReference type="ARBA" id="ARBA00004496"/>
    </source>
</evidence>
<dbReference type="Pfam" id="PF00069">
    <property type="entry name" value="Pkinase"/>
    <property type="match status" value="1"/>
</dbReference>
<dbReference type="GO" id="GO:0005634">
    <property type="term" value="C:nucleus"/>
    <property type="evidence" value="ECO:0007669"/>
    <property type="project" value="TreeGrafter"/>
</dbReference>
<dbReference type="InterPro" id="IPR046437">
    <property type="entry name" value="Ser_Thr-PK_POLO_box_1_sf"/>
</dbReference>
<keyword evidence="3" id="KW-0808">Transferase</keyword>
<accession>A0AAD5X2F7</accession>
<sequence length="731" mass="80721">MTRRVANEVEIHWQLHHPSILELLNYFEDDSYVYMVMELCKNGELYRYIQRRGRPLSEPEARGVATQLVQGMLYLHSNGIIHRDLKLSNLLLTDSFRLKIGDFGLAVKLNDPDGEQKTMCGTPNYISPEIVSRQPYGLMSDVWSLGCMLVTILTGKPPFESQAVRNTLERVSRVDYRLPDGLSNEAKDLIHRMLQKDPKKRIPLEKVLSHSFFHPSLPVEPLRPTTSTLSSQNRGRMSPHFPEHRSNNLSGAGTGAGQNAHQENVAPDQGSHARTPAYAALGRPIQTRHTTVPSTTPVVPVESPTGLQLPAFATTRLKPLQQKTKHGMVSILQTGEILLDFIDDDALMLISADSDKIDLFPKGSDPIRSSDLPTATYDRRSLPRNQHKKFRYASRFVDLVRSKTPKIVFYSPQAKCILMENGPLADFEMVFYSGIRVHYSVARNALEIKVPKSDSNQPTDFEVHRTNTSQPERIELPPTLTPVFKHVQECLRQCMDIERSGKLDANTRYPLILKSSRTQVISNLNIGHASPPPSFHPSTMSTYTTSAPATSTGAGGRSRRTVTSSDDGRNFGSDAGRSEAASWRAQSRHGQHELPNGSHMRQSHHPSSAASSVMAQRRGAGIRSAASDSSINVSHQQGSVSGGQRDCMRSASAPPPISATSSNGGGGTSVGSGSTTPFDLSCQFLSDVGWCVKSPDGRFVMLFKDGINVRVDAKDQSLEWTDAKVDDEPQR</sequence>
<feature type="compositionally biased region" description="Polar residues" evidence="7">
    <location>
        <begin position="605"/>
        <end position="614"/>
    </location>
</feature>
<comment type="caution">
    <text evidence="11">The sequence shown here is derived from an EMBL/GenBank/DDBJ whole genome shotgun (WGS) entry which is preliminary data.</text>
</comment>
<proteinExistence type="predicted"/>
<evidence type="ECO:0000313" key="11">
    <source>
        <dbReference type="EMBL" id="KAJ3052841.1"/>
    </source>
</evidence>
<keyword evidence="5" id="KW-0418">Kinase</keyword>
<protein>
    <recommendedName>
        <fullName evidence="13">Serine/threonine-protein kinase PLK4</fullName>
    </recommendedName>
</protein>
<keyword evidence="2" id="KW-0723">Serine/threonine-protein kinase</keyword>
<evidence type="ECO:0000256" key="2">
    <source>
        <dbReference type="ARBA" id="ARBA00022527"/>
    </source>
</evidence>
<dbReference type="PANTHER" id="PTHR24345:SF91">
    <property type="entry name" value="SERINE_THREONINE-PROTEIN KINASE PLK4"/>
    <property type="match status" value="1"/>
</dbReference>
<feature type="compositionally biased region" description="Polar residues" evidence="7">
    <location>
        <begin position="247"/>
        <end position="262"/>
    </location>
</feature>
<dbReference type="PROSITE" id="PS50011">
    <property type="entry name" value="PROTEIN_KINASE_DOM"/>
    <property type="match status" value="1"/>
</dbReference>
<dbReference type="EMBL" id="JADGJD010000260">
    <property type="protein sequence ID" value="KAJ3052841.1"/>
    <property type="molecule type" value="Genomic_DNA"/>
</dbReference>
<dbReference type="Pfam" id="PF18409">
    <property type="entry name" value="Plk4_PB2"/>
    <property type="match status" value="1"/>
</dbReference>
<dbReference type="InterPro" id="IPR011009">
    <property type="entry name" value="Kinase-like_dom_sf"/>
</dbReference>
<feature type="domain" description="Cryptic POLO box 1 (CPB1)" evidence="9">
    <location>
        <begin position="304"/>
        <end position="403"/>
    </location>
</feature>
<feature type="compositionally biased region" description="Polar residues" evidence="7">
    <location>
        <begin position="626"/>
        <end position="639"/>
    </location>
</feature>
<dbReference type="Gene3D" id="3.30.1120.130">
    <property type="match status" value="1"/>
</dbReference>